<evidence type="ECO:0008006" key="7">
    <source>
        <dbReference type="Google" id="ProtNLM"/>
    </source>
</evidence>
<organism evidence="5 6">
    <name type="scientific">Vanrija albida</name>
    <dbReference type="NCBI Taxonomy" id="181172"/>
    <lineage>
        <taxon>Eukaryota</taxon>
        <taxon>Fungi</taxon>
        <taxon>Dikarya</taxon>
        <taxon>Basidiomycota</taxon>
        <taxon>Agaricomycotina</taxon>
        <taxon>Tremellomycetes</taxon>
        <taxon>Trichosporonales</taxon>
        <taxon>Trichosporonaceae</taxon>
        <taxon>Vanrija</taxon>
    </lineage>
</organism>
<feature type="region of interest" description="Disordered" evidence="1">
    <location>
        <begin position="1"/>
        <end position="86"/>
    </location>
</feature>
<dbReference type="InterPro" id="IPR014770">
    <property type="entry name" value="Munc13_1"/>
</dbReference>
<dbReference type="InterPro" id="IPR052811">
    <property type="entry name" value="Glucose_resp_signaling"/>
</dbReference>
<dbReference type="PANTHER" id="PTHR47263:SF1">
    <property type="entry name" value="C2 DOMAIN PROTEIN (AFU_ORTHOLOGUE AFUA_7G02350)"/>
    <property type="match status" value="1"/>
</dbReference>
<comment type="caution">
    <text evidence="5">The sequence shown here is derived from an EMBL/GenBank/DDBJ whole genome shotgun (WGS) entry which is preliminary data.</text>
</comment>
<gene>
    <name evidence="5" type="ORF">Q8F55_002954</name>
</gene>
<proteinExistence type="predicted"/>
<dbReference type="Gene3D" id="1.20.58.1100">
    <property type="match status" value="1"/>
</dbReference>
<reference evidence="5 6" key="1">
    <citation type="submission" date="2023-08" db="EMBL/GenBank/DDBJ databases">
        <title>Annotated Genome Sequence of Vanrija albida AlHP1.</title>
        <authorList>
            <person name="Herzog R."/>
        </authorList>
    </citation>
    <scope>NUCLEOTIDE SEQUENCE [LARGE SCALE GENOMIC DNA]</scope>
    <source>
        <strain evidence="5 6">AlHP1</strain>
    </source>
</reference>
<feature type="domain" description="MHD2" evidence="4">
    <location>
        <begin position="1106"/>
        <end position="1226"/>
    </location>
</feature>
<feature type="domain" description="C2" evidence="2">
    <location>
        <begin position="907"/>
        <end position="1022"/>
    </location>
</feature>
<sequence length="1307" mass="142083">MSTPYGVRAQAVRTTSSSTTSTAYSGTYASSRASSTTVPSTVPSSRTSPRRAQPEALPPRKSSATSSAAAGLASASRSNNNDQQDDLDKWGYLYSLRVAALMQRLASPPPSPHIAPSPQSPDHRLSSAPAGSRMTFNSVRSAASVGDDQSIMSKEATLKKRKSLGLRLGKRDADLKFPKEFLMEFWGVLAAEGGDTGWIQAVRGFLALVKKHGYKTGAGANMREVGTFLDTFSTCLPPPGPHSAPFHSHELHLLTLLYNSLPTSQYFSGNLSEKERDLLFRLRSEIQSQMKDPEPVDPSSFTPTLMKNGLNAKTNGLGLAGLGTPGVGTPGDGSASIKRKPSPAWPGGTPAGTPGAPPPLGSMVETVGSIWGIHRELYLTDLKARLTALSRMPHLTPAQKARHISLSSNLSGLLASFPELAAPASPGAMGKQEPGADYFTPPRKNAVFARMSRRASEATSESSSRKSNELLVHCMEVWDVDNPAEKEREVENLVALWTRSLATPAELEHGQALISVVADYCDTVPSDPLTGVLAKLHTTLLAELSSALGGIFPTTSMPPPAPLPSILPLLASAPEHFIRAPKSHEALENASNELIGAAVGEYVAAASEMMGGVHAAQVGQCTGASGKDAVVEGFERVALWIEKEIKNVLKVWGKGLDPYFNPAGLILSKQLPLFLAELQVLETAGRAASDVFVLYEVTDRLLRLWDDLCPGADHHFDIDHFFEPHVLTWLRETEVNETHQWVSRAVGMDQWIPEGEGRYSQSVTDLFELIRGSSGVILNDLPLSDYKRAVYLIDLSKTAGAALTEYAAAVQALFSVEVAPPNPVSKESSVPQTQSASKASTWLAKGRHAVQKLDRQIDRGLDRKKADAYIIPGSACVKLTDIKAARALLEDLAFTLEADETSRIVKEKGLKGVNAPPVRHRFVITVIRGQNLLTKSSAKAADAFVCIVDKDSGERLFKSRTVLEAEDPKWEQSFELSVGARKNLELVAYDRQFVGKHDAIGSRVFKLDPEVFSDLPERDVVLPLSPRGVVRLRISMDAGEKHDVNYHLSSAARALDRTADDMTHEIVDRMGAFLSEQLSVTTLRCVTAPLRDKRARKYALDESDITQSLAPVYDYLDENFTVFTRNFTKETRLQVMLSIWRRIIDILVSLLIPPLASKESTRTPLGPSEVDIVFKWLTELKAFFNADEGGVEHGIPLSKLQSESYKDIVMVGQYLDLPTPQLKERAATAVKAASSIVGSPVTTMRNLNLSTNGPSYSSARSRIDDDNHRMAEGLLRIVRMRPDTGVFLEQQVATLIKGRVERQAGVL</sequence>
<feature type="compositionally biased region" description="Low complexity" evidence="1">
    <location>
        <begin position="345"/>
        <end position="354"/>
    </location>
</feature>
<feature type="region of interest" description="Disordered" evidence="1">
    <location>
        <begin position="107"/>
        <end position="131"/>
    </location>
</feature>
<dbReference type="Proteomes" id="UP001565368">
    <property type="component" value="Unassembled WGS sequence"/>
</dbReference>
<dbReference type="RefSeq" id="XP_069211905.1">
    <property type="nucleotide sequence ID" value="XM_069351519.1"/>
</dbReference>
<evidence type="ECO:0000259" key="2">
    <source>
        <dbReference type="PROSITE" id="PS50004"/>
    </source>
</evidence>
<evidence type="ECO:0000313" key="5">
    <source>
        <dbReference type="EMBL" id="KAL1411961.1"/>
    </source>
</evidence>
<evidence type="ECO:0000259" key="3">
    <source>
        <dbReference type="PROSITE" id="PS51258"/>
    </source>
</evidence>
<evidence type="ECO:0000313" key="6">
    <source>
        <dbReference type="Proteomes" id="UP001565368"/>
    </source>
</evidence>
<dbReference type="InterPro" id="IPR014772">
    <property type="entry name" value="Munc13_dom-2"/>
</dbReference>
<accession>A0ABR3QC69</accession>
<feature type="compositionally biased region" description="Pro residues" evidence="1">
    <location>
        <begin position="107"/>
        <end position="119"/>
    </location>
</feature>
<evidence type="ECO:0000256" key="1">
    <source>
        <dbReference type="SAM" id="MobiDB-lite"/>
    </source>
</evidence>
<feature type="region of interest" description="Disordered" evidence="1">
    <location>
        <begin position="321"/>
        <end position="357"/>
    </location>
</feature>
<dbReference type="PANTHER" id="PTHR47263">
    <property type="entry name" value="ADENYLATE CYCLASE ACTIVATION PROTEIN GIT1"/>
    <property type="match status" value="1"/>
</dbReference>
<dbReference type="EMBL" id="JBBXJM010000002">
    <property type="protein sequence ID" value="KAL1411961.1"/>
    <property type="molecule type" value="Genomic_DNA"/>
</dbReference>
<dbReference type="SMART" id="SM00239">
    <property type="entry name" value="C2"/>
    <property type="match status" value="1"/>
</dbReference>
<feature type="domain" description="MHD1" evidence="3">
    <location>
        <begin position="692"/>
        <end position="810"/>
    </location>
</feature>
<dbReference type="Gene3D" id="2.60.40.150">
    <property type="entry name" value="C2 domain"/>
    <property type="match status" value="1"/>
</dbReference>
<name>A0ABR3QC69_9TREE</name>
<dbReference type="GeneID" id="95983997"/>
<dbReference type="PROSITE" id="PS51258">
    <property type="entry name" value="MHD1"/>
    <property type="match status" value="1"/>
</dbReference>
<feature type="compositionally biased region" description="Low complexity" evidence="1">
    <location>
        <begin position="13"/>
        <end position="51"/>
    </location>
</feature>
<dbReference type="PROSITE" id="PS50004">
    <property type="entry name" value="C2"/>
    <property type="match status" value="1"/>
</dbReference>
<feature type="compositionally biased region" description="Gly residues" evidence="1">
    <location>
        <begin position="321"/>
        <end position="331"/>
    </location>
</feature>
<evidence type="ECO:0000259" key="4">
    <source>
        <dbReference type="PROSITE" id="PS51259"/>
    </source>
</evidence>
<dbReference type="SUPFAM" id="SSF49562">
    <property type="entry name" value="C2 domain (Calcium/lipid-binding domain, CaLB)"/>
    <property type="match status" value="1"/>
</dbReference>
<dbReference type="InterPro" id="IPR000008">
    <property type="entry name" value="C2_dom"/>
</dbReference>
<feature type="compositionally biased region" description="Low complexity" evidence="1">
    <location>
        <begin position="62"/>
        <end position="78"/>
    </location>
</feature>
<protein>
    <recommendedName>
        <fullName evidence="7">C2 domain-containing protein</fullName>
    </recommendedName>
</protein>
<dbReference type="Pfam" id="PF00168">
    <property type="entry name" value="C2"/>
    <property type="match status" value="1"/>
</dbReference>
<dbReference type="PROSITE" id="PS51259">
    <property type="entry name" value="MHD2"/>
    <property type="match status" value="1"/>
</dbReference>
<dbReference type="Gene3D" id="1.10.357.50">
    <property type="match status" value="1"/>
</dbReference>
<keyword evidence="6" id="KW-1185">Reference proteome</keyword>
<dbReference type="InterPro" id="IPR035892">
    <property type="entry name" value="C2_domain_sf"/>
</dbReference>